<dbReference type="Pfam" id="PF04250">
    <property type="entry name" value="DUF429"/>
    <property type="match status" value="1"/>
</dbReference>
<dbReference type="RefSeq" id="WP_121443694.1">
    <property type="nucleotide sequence ID" value="NZ_RBIJ01000001.1"/>
</dbReference>
<evidence type="ECO:0008006" key="3">
    <source>
        <dbReference type="Google" id="ProtNLM"/>
    </source>
</evidence>
<sequence length="209" mass="22847">MSGAKSEGPVRILGLDLAGSPRRPTGYAFCSEGALRVGIVYADAEIEGLAADFDRIYVDAPLGLPAGRKGVEDRSGPHLRACDRMLRERGIRFFPVTLGPMRRLTERGMRFAEAWRKRGKEVWEVYPGATYDVCGVPRKAREEIAAFFRRRGLPLPESAEGLPTQDELDAVAALWTGILHLRGETELLAGEDGTIVLPRRGAKGVMGCP</sequence>
<keyword evidence="2" id="KW-1185">Reference proteome</keyword>
<dbReference type="OrthoDB" id="9790530at2"/>
<dbReference type="Proteomes" id="UP000267019">
    <property type="component" value="Unassembled WGS sequence"/>
</dbReference>
<name>A0A660L451_9BACL</name>
<accession>A0A660L451</accession>
<reference evidence="1 2" key="1">
    <citation type="submission" date="2018-10" db="EMBL/GenBank/DDBJ databases">
        <title>Genomic Encyclopedia of Type Strains, Phase IV (KMG-IV): sequencing the most valuable type-strain genomes for metagenomic binning, comparative biology and taxonomic classification.</title>
        <authorList>
            <person name="Goeker M."/>
        </authorList>
    </citation>
    <scope>NUCLEOTIDE SEQUENCE [LARGE SCALE GENOMIC DNA]</scope>
    <source>
        <strain evidence="1 2">DSM 22653</strain>
    </source>
</reference>
<organism evidence="1 2">
    <name type="scientific">Brockia lithotrophica</name>
    <dbReference type="NCBI Taxonomy" id="933949"/>
    <lineage>
        <taxon>Bacteria</taxon>
        <taxon>Bacillati</taxon>
        <taxon>Bacillota</taxon>
        <taxon>Bacilli</taxon>
        <taxon>Bacillales</taxon>
        <taxon>Bacillales Family X. Incertae Sedis</taxon>
        <taxon>Brockia</taxon>
    </lineage>
</organism>
<evidence type="ECO:0000313" key="1">
    <source>
        <dbReference type="EMBL" id="RKQ88791.1"/>
    </source>
</evidence>
<protein>
    <recommendedName>
        <fullName evidence="3">DUF429 domain-containing protein</fullName>
    </recommendedName>
</protein>
<dbReference type="EMBL" id="RBIJ01000001">
    <property type="protein sequence ID" value="RKQ88791.1"/>
    <property type="molecule type" value="Genomic_DNA"/>
</dbReference>
<comment type="caution">
    <text evidence="1">The sequence shown here is derived from an EMBL/GenBank/DDBJ whole genome shotgun (WGS) entry which is preliminary data.</text>
</comment>
<dbReference type="InterPro" id="IPR007362">
    <property type="entry name" value="DUF429"/>
</dbReference>
<evidence type="ECO:0000313" key="2">
    <source>
        <dbReference type="Proteomes" id="UP000267019"/>
    </source>
</evidence>
<dbReference type="AlphaFoldDB" id="A0A660L451"/>
<gene>
    <name evidence="1" type="ORF">C7438_0433</name>
</gene>
<proteinExistence type="predicted"/>